<dbReference type="KEGG" id="vg:62682660"/>
<proteinExistence type="predicted"/>
<dbReference type="RefSeq" id="YP_010000020.1">
    <property type="nucleotide sequence ID" value="NC_053012.1"/>
</dbReference>
<reference evidence="1 2" key="1">
    <citation type="submission" date="2019-09" db="EMBL/GenBank/DDBJ databases">
        <title>Transcriptional response of Serratia to Siphovirus infection.</title>
        <authorList>
            <person name="Malone L.M."/>
            <person name="Fineran P.C."/>
        </authorList>
    </citation>
    <scope>NUCLEOTIDE SEQUENCE [LARGE SCALE GENOMIC DNA]</scope>
</reference>
<organism evidence="1 2">
    <name type="scientific">Serratia phage JS26</name>
    <dbReference type="NCBI Taxonomy" id="2315217"/>
    <lineage>
        <taxon>Viruses</taxon>
        <taxon>Duplodnaviria</taxon>
        <taxon>Heunggongvirae</taxon>
        <taxon>Uroviricota</taxon>
        <taxon>Caudoviricetes</taxon>
        <taxon>Casjensviridae</taxon>
        <taxon>Dunedinvirus</taxon>
        <taxon>Dunedinvirus JS26</taxon>
    </lineage>
</organism>
<dbReference type="EMBL" id="MN505213">
    <property type="protein sequence ID" value="QGF20899.1"/>
    <property type="molecule type" value="Genomic_DNA"/>
</dbReference>
<sequence>MRKFTAFVLDCDRDPADPFVVAVAAKSAAELYDQIVQEWAAGKLGAGVTLARANVAWNECGAALMGVLPGDHQVFWSVDGISEADLFAHGFTYDREPETAAELLARVDALPLSEKFAPPFDRYYRSPLDACAEWNEQEGEMWNRAIKFVRRVLKGGDRGKN</sequence>
<dbReference type="Proteomes" id="UP000345177">
    <property type="component" value="Segment"/>
</dbReference>
<name>A0A5Q2F8H2_9CAUD</name>
<evidence type="ECO:0000313" key="2">
    <source>
        <dbReference type="Proteomes" id="UP000345177"/>
    </source>
</evidence>
<keyword evidence="2" id="KW-1185">Reference proteome</keyword>
<protein>
    <submittedName>
        <fullName evidence="1">Uncharacterized protein</fullName>
    </submittedName>
</protein>
<accession>A0A5Q2F8H2</accession>
<dbReference type="GeneID" id="62682660"/>
<evidence type="ECO:0000313" key="1">
    <source>
        <dbReference type="EMBL" id="QGF20899.1"/>
    </source>
</evidence>